<dbReference type="AlphaFoldDB" id="A0AAD3DNV9"/>
<feature type="region of interest" description="Disordered" evidence="1">
    <location>
        <begin position="244"/>
        <end position="269"/>
    </location>
</feature>
<dbReference type="Gene3D" id="1.25.40.820">
    <property type="match status" value="1"/>
</dbReference>
<dbReference type="GO" id="GO:0008420">
    <property type="term" value="F:RNA polymerase II CTD heptapeptide repeat phosphatase activity"/>
    <property type="evidence" value="ECO:0007669"/>
    <property type="project" value="InterPro"/>
</dbReference>
<comment type="caution">
    <text evidence="2">The sequence shown here is derived from an EMBL/GenBank/DDBJ whole genome shotgun (WGS) entry which is preliminary data.</text>
</comment>
<feature type="region of interest" description="Disordered" evidence="1">
    <location>
        <begin position="1"/>
        <end position="189"/>
    </location>
</feature>
<protein>
    <submittedName>
        <fullName evidence="2">Uncharacterized protein</fullName>
    </submittedName>
</protein>
<feature type="compositionally biased region" description="Polar residues" evidence="1">
    <location>
        <begin position="81"/>
        <end position="90"/>
    </location>
</feature>
<dbReference type="GO" id="GO:0005737">
    <property type="term" value="C:cytoplasm"/>
    <property type="evidence" value="ECO:0007669"/>
    <property type="project" value="TreeGrafter"/>
</dbReference>
<sequence>MSDLLLPIFSYDDTDVVPESDASAQAGQGSRLKDITASSVELVSADQKGESHALVTEKTAKGSPASGGAEASLNAAGGQSLALQPSSIPNNPEPAVEPTIATDRSPSSSASARATASTPSQPTVSSPHSPAKHSSQKGRLSAASASTDRSAKPKPSSHAANGAAINTAGDTKADADANLDDDDDDDGDELDFEARRRRAVFTAMLLLLERGARDEGQLGRLVAPMSGEELLQVAEERALAGHCGNPLCTSPHSVPQPTSAQQPPQQQGG</sequence>
<dbReference type="EMBL" id="BMAR01000006">
    <property type="protein sequence ID" value="GFR44018.1"/>
    <property type="molecule type" value="Genomic_DNA"/>
</dbReference>
<dbReference type="GO" id="GO:0043175">
    <property type="term" value="F:RNA polymerase core enzyme binding"/>
    <property type="evidence" value="ECO:0007669"/>
    <property type="project" value="InterPro"/>
</dbReference>
<feature type="compositionally biased region" description="Low complexity" evidence="1">
    <location>
        <begin position="255"/>
        <end position="269"/>
    </location>
</feature>
<dbReference type="Proteomes" id="UP001054857">
    <property type="component" value="Unassembled WGS sequence"/>
</dbReference>
<reference evidence="2 3" key="1">
    <citation type="journal article" date="2021" name="Sci. Rep.">
        <title>Genome sequencing of the multicellular alga Astrephomene provides insights into convergent evolution of germ-soma differentiation.</title>
        <authorList>
            <person name="Yamashita S."/>
            <person name="Yamamoto K."/>
            <person name="Matsuzaki R."/>
            <person name="Suzuki S."/>
            <person name="Yamaguchi H."/>
            <person name="Hirooka S."/>
            <person name="Minakuchi Y."/>
            <person name="Miyagishima S."/>
            <person name="Kawachi M."/>
            <person name="Toyoda A."/>
            <person name="Nozaki H."/>
        </authorList>
    </citation>
    <scope>NUCLEOTIDE SEQUENCE [LARGE SCALE GENOMIC DNA]</scope>
    <source>
        <strain evidence="2 3">NIES-4017</strain>
    </source>
</reference>
<evidence type="ECO:0000256" key="1">
    <source>
        <dbReference type="SAM" id="MobiDB-lite"/>
    </source>
</evidence>
<name>A0AAD3DNV9_9CHLO</name>
<feature type="compositionally biased region" description="Acidic residues" evidence="1">
    <location>
        <begin position="177"/>
        <end position="189"/>
    </location>
</feature>
<evidence type="ECO:0000313" key="3">
    <source>
        <dbReference type="Proteomes" id="UP001054857"/>
    </source>
</evidence>
<dbReference type="PANTHER" id="PTHR14732:SF0">
    <property type="entry name" value="RNA POLYMERASE II SUBUNIT B1 CTD PHOSPHATASE RPAP2-RELATED"/>
    <property type="match status" value="1"/>
</dbReference>
<evidence type="ECO:0000313" key="2">
    <source>
        <dbReference type="EMBL" id="GFR44018.1"/>
    </source>
</evidence>
<accession>A0AAD3DNV9</accession>
<organism evidence="2 3">
    <name type="scientific">Astrephomene gubernaculifera</name>
    <dbReference type="NCBI Taxonomy" id="47775"/>
    <lineage>
        <taxon>Eukaryota</taxon>
        <taxon>Viridiplantae</taxon>
        <taxon>Chlorophyta</taxon>
        <taxon>core chlorophytes</taxon>
        <taxon>Chlorophyceae</taxon>
        <taxon>CS clade</taxon>
        <taxon>Chlamydomonadales</taxon>
        <taxon>Astrephomenaceae</taxon>
        <taxon>Astrephomene</taxon>
    </lineage>
</organism>
<dbReference type="InterPro" id="IPR038534">
    <property type="entry name" value="Rtr1/RPAP2_sf"/>
</dbReference>
<keyword evidence="3" id="KW-1185">Reference proteome</keyword>
<dbReference type="GO" id="GO:0005634">
    <property type="term" value="C:nucleus"/>
    <property type="evidence" value="ECO:0007669"/>
    <property type="project" value="TreeGrafter"/>
</dbReference>
<feature type="non-terminal residue" evidence="2">
    <location>
        <position position="1"/>
    </location>
</feature>
<dbReference type="InterPro" id="IPR039693">
    <property type="entry name" value="Rtr1/RPAP2"/>
</dbReference>
<dbReference type="PANTHER" id="PTHR14732">
    <property type="entry name" value="RNA POLYMERASE II SUBUNIT B1 CTD PHOSPHATASE RPAP2-RELATED"/>
    <property type="match status" value="1"/>
</dbReference>
<feature type="compositionally biased region" description="Low complexity" evidence="1">
    <location>
        <begin position="104"/>
        <end position="120"/>
    </location>
</feature>
<proteinExistence type="predicted"/>
<gene>
    <name evidence="2" type="ORF">Agub_g5173</name>
</gene>